<dbReference type="Proteomes" id="UP000237749">
    <property type="component" value="Unassembled WGS sequence"/>
</dbReference>
<evidence type="ECO:0000313" key="1">
    <source>
        <dbReference type="EMBL" id="PPK75150.1"/>
    </source>
</evidence>
<name>A0A2S6HCH0_9FIRM</name>
<reference evidence="1 2" key="1">
    <citation type="submission" date="2018-02" db="EMBL/GenBank/DDBJ databases">
        <title>Genomic Encyclopedia of Archaeal and Bacterial Type Strains, Phase II (KMG-II): from individual species to whole genera.</title>
        <authorList>
            <person name="Goeker M."/>
        </authorList>
    </citation>
    <scope>NUCLEOTIDE SEQUENCE [LARGE SCALE GENOMIC DNA]</scope>
    <source>
        <strain evidence="1 2">DSM 3808</strain>
    </source>
</reference>
<proteinExistence type="predicted"/>
<evidence type="ECO:0000313" key="2">
    <source>
        <dbReference type="Proteomes" id="UP000237749"/>
    </source>
</evidence>
<dbReference type="EMBL" id="PTJA01000021">
    <property type="protein sequence ID" value="PPK75150.1"/>
    <property type="molecule type" value="Genomic_DNA"/>
</dbReference>
<keyword evidence="2" id="KW-1185">Reference proteome</keyword>
<accession>A0A2S6HCH0</accession>
<gene>
    <name evidence="1" type="ORF">BXY41_12156</name>
</gene>
<comment type="caution">
    <text evidence="1">The sequence shown here is derived from an EMBL/GenBank/DDBJ whole genome shotgun (WGS) entry which is preliminary data.</text>
</comment>
<protein>
    <submittedName>
        <fullName evidence="1">Uncharacterized protein</fullName>
    </submittedName>
</protein>
<sequence length="31" mass="3646">MIYNENDPHVWYDNMKEALENSGFTLSKEVA</sequence>
<organism evidence="1 2">
    <name type="scientific">Lacrimispora xylanisolvens</name>
    <dbReference type="NCBI Taxonomy" id="384636"/>
    <lineage>
        <taxon>Bacteria</taxon>
        <taxon>Bacillati</taxon>
        <taxon>Bacillota</taxon>
        <taxon>Clostridia</taxon>
        <taxon>Lachnospirales</taxon>
        <taxon>Lachnospiraceae</taxon>
        <taxon>Lacrimispora</taxon>
    </lineage>
</organism>
<dbReference type="AlphaFoldDB" id="A0A2S6HCH0"/>